<evidence type="ECO:0000313" key="3">
    <source>
        <dbReference type="Proteomes" id="UP000707451"/>
    </source>
</evidence>
<feature type="domain" description="MTHFR SAM-binding regulatory" evidence="1">
    <location>
        <begin position="7"/>
        <end position="64"/>
    </location>
</feature>
<evidence type="ECO:0000313" key="2">
    <source>
        <dbReference type="EMBL" id="KAG9071713.1"/>
    </source>
</evidence>
<accession>A0A9P7Y4M4</accession>
<dbReference type="PANTHER" id="PTHR45754:SF3">
    <property type="entry name" value="METHYLENETETRAHYDROFOLATE REDUCTASE (NADPH)"/>
    <property type="match status" value="1"/>
</dbReference>
<name>A0A9P7Y4M4_9FUNG</name>
<dbReference type="GO" id="GO:0005829">
    <property type="term" value="C:cytosol"/>
    <property type="evidence" value="ECO:0007669"/>
    <property type="project" value="TreeGrafter"/>
</dbReference>
<dbReference type="Proteomes" id="UP000707451">
    <property type="component" value="Unassembled WGS sequence"/>
</dbReference>
<dbReference type="AlphaFoldDB" id="A0A9P7Y4M4"/>
<keyword evidence="3" id="KW-1185">Reference proteome</keyword>
<gene>
    <name evidence="2" type="ORF">KI688_005928</name>
</gene>
<dbReference type="GO" id="GO:0035999">
    <property type="term" value="P:tetrahydrofolate interconversion"/>
    <property type="evidence" value="ECO:0007669"/>
    <property type="project" value="TreeGrafter"/>
</dbReference>
<dbReference type="GO" id="GO:0071949">
    <property type="term" value="F:FAD binding"/>
    <property type="evidence" value="ECO:0007669"/>
    <property type="project" value="TreeGrafter"/>
</dbReference>
<organism evidence="2 3">
    <name type="scientific">Linnemannia hyalina</name>
    <dbReference type="NCBI Taxonomy" id="64524"/>
    <lineage>
        <taxon>Eukaryota</taxon>
        <taxon>Fungi</taxon>
        <taxon>Fungi incertae sedis</taxon>
        <taxon>Mucoromycota</taxon>
        <taxon>Mortierellomycotina</taxon>
        <taxon>Mortierellomycetes</taxon>
        <taxon>Mortierellales</taxon>
        <taxon>Mortierellaceae</taxon>
        <taxon>Linnemannia</taxon>
    </lineage>
</organism>
<proteinExistence type="predicted"/>
<protein>
    <recommendedName>
        <fullName evidence="1">MTHFR SAM-binding regulatory domain-containing protein</fullName>
    </recommendedName>
</protein>
<dbReference type="Pfam" id="PF21895">
    <property type="entry name" value="MTHFR_C"/>
    <property type="match status" value="1"/>
</dbReference>
<reference evidence="2" key="1">
    <citation type="submission" date="2021-06" db="EMBL/GenBank/DDBJ databases">
        <title>Genome Sequence of Mortierella hyaline Strain SCG-10, a Cold-Adapted, Nitrate-Reducing Fungus Isolated from Soil in Minnesota, USA.</title>
        <authorList>
            <person name="Aldossari N."/>
        </authorList>
    </citation>
    <scope>NUCLEOTIDE SEQUENCE</scope>
    <source>
        <strain evidence="2">SCG-10</strain>
    </source>
</reference>
<comment type="caution">
    <text evidence="2">The sequence shown here is derived from an EMBL/GenBank/DDBJ whole genome shotgun (WGS) entry which is preliminary data.</text>
</comment>
<dbReference type="GO" id="GO:0004489">
    <property type="term" value="F:methylenetetrahydrofolate reductase [NAD(P)H] activity"/>
    <property type="evidence" value="ECO:0007669"/>
    <property type="project" value="TreeGrafter"/>
</dbReference>
<dbReference type="InterPro" id="IPR053806">
    <property type="entry name" value="MTHFR_C"/>
</dbReference>
<dbReference type="GO" id="GO:0009086">
    <property type="term" value="P:methionine biosynthetic process"/>
    <property type="evidence" value="ECO:0007669"/>
    <property type="project" value="TreeGrafter"/>
</dbReference>
<sequence>MLCYMSFIIQDEAFELWSEWSKIYEPSSESANVIDSIRDEWYLINIVHNDFQDQDGLFRVLESVKTIAV</sequence>
<dbReference type="PANTHER" id="PTHR45754">
    <property type="entry name" value="METHYLENETETRAHYDROFOLATE REDUCTASE"/>
    <property type="match status" value="1"/>
</dbReference>
<evidence type="ECO:0000259" key="1">
    <source>
        <dbReference type="Pfam" id="PF21895"/>
    </source>
</evidence>
<dbReference type="OrthoDB" id="16284at2759"/>
<dbReference type="EMBL" id="JAHRHY010000002">
    <property type="protein sequence ID" value="KAG9071713.1"/>
    <property type="molecule type" value="Genomic_DNA"/>
</dbReference>